<accession>A0A8D2PH76</accession>
<organism evidence="2 3">
    <name type="scientific">Zosterops lateralis melanops</name>
    <dbReference type="NCBI Taxonomy" id="1220523"/>
    <lineage>
        <taxon>Eukaryota</taxon>
        <taxon>Metazoa</taxon>
        <taxon>Chordata</taxon>
        <taxon>Craniata</taxon>
        <taxon>Vertebrata</taxon>
        <taxon>Euteleostomi</taxon>
        <taxon>Archelosauria</taxon>
        <taxon>Archosauria</taxon>
        <taxon>Dinosauria</taxon>
        <taxon>Saurischia</taxon>
        <taxon>Theropoda</taxon>
        <taxon>Coelurosauria</taxon>
        <taxon>Aves</taxon>
        <taxon>Neognathae</taxon>
        <taxon>Neoaves</taxon>
        <taxon>Telluraves</taxon>
        <taxon>Australaves</taxon>
        <taxon>Passeriformes</taxon>
        <taxon>Sylvioidea</taxon>
        <taxon>Zosteropidae</taxon>
        <taxon>Zosterops</taxon>
    </lineage>
</organism>
<proteinExistence type="predicted"/>
<keyword evidence="1" id="KW-0812">Transmembrane</keyword>
<evidence type="ECO:0000313" key="2">
    <source>
        <dbReference type="Ensembl" id="ENSZLMP00000014430.1"/>
    </source>
</evidence>
<keyword evidence="3" id="KW-1185">Reference proteome</keyword>
<reference evidence="2" key="2">
    <citation type="submission" date="2025-09" db="UniProtKB">
        <authorList>
            <consortium name="Ensembl"/>
        </authorList>
    </citation>
    <scope>IDENTIFICATION</scope>
</reference>
<keyword evidence="1" id="KW-0472">Membrane</keyword>
<reference evidence="2" key="1">
    <citation type="submission" date="2025-08" db="UniProtKB">
        <authorList>
            <consortium name="Ensembl"/>
        </authorList>
    </citation>
    <scope>IDENTIFICATION</scope>
</reference>
<dbReference type="Proteomes" id="UP000694401">
    <property type="component" value="Unassembled WGS sequence"/>
</dbReference>
<evidence type="ECO:0000313" key="3">
    <source>
        <dbReference type="Proteomes" id="UP000694401"/>
    </source>
</evidence>
<evidence type="ECO:0000256" key="1">
    <source>
        <dbReference type="SAM" id="Phobius"/>
    </source>
</evidence>
<dbReference type="Ensembl" id="ENSZLMT00000014828.1">
    <property type="protein sequence ID" value="ENSZLMP00000014430.1"/>
    <property type="gene ID" value="ENSZLMG00000010050.1"/>
</dbReference>
<name>A0A8D2PH76_ZOSLA</name>
<protein>
    <submittedName>
        <fullName evidence="2">Uncharacterized protein</fullName>
    </submittedName>
</protein>
<keyword evidence="1" id="KW-1133">Transmembrane helix</keyword>
<dbReference type="AlphaFoldDB" id="A0A8D2PH76"/>
<sequence length="71" mass="8489">KKSVHWYLFSLFNYVGICTYLLIFIYVCNVCFASGFKRGADPGMPEPTIWRYVLFQMYIYKPVFWGLLFIL</sequence>
<feature type="transmembrane region" description="Helical" evidence="1">
    <location>
        <begin position="6"/>
        <end position="28"/>
    </location>
</feature>
<feature type="transmembrane region" description="Helical" evidence="1">
    <location>
        <begin position="49"/>
        <end position="70"/>
    </location>
</feature>